<gene>
    <name evidence="10" type="ORF">FVW59_05860</name>
</gene>
<keyword evidence="11" id="KW-1185">Reference proteome</keyword>
<dbReference type="EMBL" id="VRYZ01000002">
    <property type="protein sequence ID" value="TXS93360.1"/>
    <property type="molecule type" value="Genomic_DNA"/>
</dbReference>
<dbReference type="InterPro" id="IPR000415">
    <property type="entry name" value="Nitroreductase-like"/>
</dbReference>
<dbReference type="InterPro" id="IPR029479">
    <property type="entry name" value="Nitroreductase"/>
</dbReference>
<comment type="caution">
    <text evidence="10">The sequence shown here is derived from an EMBL/GenBank/DDBJ whole genome shotgun (WGS) entry which is preliminary data.</text>
</comment>
<keyword evidence="6 7" id="KW-0520">NAD</keyword>
<comment type="cofactor">
    <cofactor evidence="8">
        <name>FMN</name>
        <dbReference type="ChEBI" id="CHEBI:58210"/>
    </cofactor>
    <text evidence="8">Binds 1 FMN per subunit.</text>
</comment>
<feature type="binding site" evidence="8">
    <location>
        <position position="40"/>
    </location>
    <ligand>
        <name>FMN</name>
        <dbReference type="ChEBI" id="CHEBI:58210"/>
        <note>ligand shared between dimeric partners</note>
    </ligand>
</feature>
<evidence type="ECO:0000313" key="10">
    <source>
        <dbReference type="EMBL" id="TXS93360.1"/>
    </source>
</evidence>
<evidence type="ECO:0000256" key="3">
    <source>
        <dbReference type="ARBA" id="ARBA00022643"/>
    </source>
</evidence>
<dbReference type="PANTHER" id="PTHR43821">
    <property type="entry name" value="NAD(P)H NITROREDUCTASE YDJA-RELATED"/>
    <property type="match status" value="1"/>
</dbReference>
<evidence type="ECO:0000256" key="7">
    <source>
        <dbReference type="PIRNR" id="PIRNR000232"/>
    </source>
</evidence>
<keyword evidence="3 7" id="KW-0288">FMN</keyword>
<dbReference type="PIRSF" id="PIRSF000232">
    <property type="entry name" value="YdjA"/>
    <property type="match status" value="1"/>
</dbReference>
<evidence type="ECO:0000256" key="8">
    <source>
        <dbReference type="PIRSR" id="PIRSR000232-1"/>
    </source>
</evidence>
<dbReference type="Gene3D" id="3.40.109.10">
    <property type="entry name" value="NADH Oxidase"/>
    <property type="match status" value="1"/>
</dbReference>
<protein>
    <recommendedName>
        <fullName evidence="7">Putative NAD(P)H nitroreductase</fullName>
        <ecNumber evidence="7">1.-.-.-</ecNumber>
    </recommendedName>
</protein>
<feature type="binding site" evidence="8">
    <location>
        <position position="36"/>
    </location>
    <ligand>
        <name>FMN</name>
        <dbReference type="ChEBI" id="CHEBI:58210"/>
        <note>ligand shared between dimeric partners</note>
    </ligand>
</feature>
<evidence type="ECO:0000256" key="1">
    <source>
        <dbReference type="ARBA" id="ARBA00007118"/>
    </source>
</evidence>
<dbReference type="InterPro" id="IPR026021">
    <property type="entry name" value="YdjA-like"/>
</dbReference>
<name>A0A5C9A0Q7_9GAMM</name>
<dbReference type="EC" id="1.-.-.-" evidence="7"/>
<feature type="binding site" description="in other chain" evidence="8">
    <location>
        <begin position="134"/>
        <end position="136"/>
    </location>
    <ligand>
        <name>FMN</name>
        <dbReference type="ChEBI" id="CHEBI:58210"/>
        <note>ligand shared between dimeric partners</note>
    </ligand>
</feature>
<dbReference type="SUPFAM" id="SSF55469">
    <property type="entry name" value="FMN-dependent nitroreductase-like"/>
    <property type="match status" value="1"/>
</dbReference>
<evidence type="ECO:0000256" key="6">
    <source>
        <dbReference type="ARBA" id="ARBA00023027"/>
    </source>
</evidence>
<keyword evidence="4 7" id="KW-0521">NADP</keyword>
<dbReference type="InterPro" id="IPR052530">
    <property type="entry name" value="NAD(P)H_nitroreductase"/>
</dbReference>
<evidence type="ECO:0000256" key="4">
    <source>
        <dbReference type="ARBA" id="ARBA00022857"/>
    </source>
</evidence>
<proteinExistence type="inferred from homology"/>
<dbReference type="GO" id="GO:0016491">
    <property type="term" value="F:oxidoreductase activity"/>
    <property type="evidence" value="ECO:0007669"/>
    <property type="project" value="UniProtKB-UniRule"/>
</dbReference>
<dbReference type="CDD" id="cd02135">
    <property type="entry name" value="YdjA-like"/>
    <property type="match status" value="1"/>
</dbReference>
<organism evidence="10 11">
    <name type="scientific">Parahaliea aestuarii</name>
    <dbReference type="NCBI Taxonomy" id="1852021"/>
    <lineage>
        <taxon>Bacteria</taxon>
        <taxon>Pseudomonadati</taxon>
        <taxon>Pseudomonadota</taxon>
        <taxon>Gammaproteobacteria</taxon>
        <taxon>Cellvibrionales</taxon>
        <taxon>Halieaceae</taxon>
        <taxon>Parahaliea</taxon>
    </lineage>
</organism>
<dbReference type="Proteomes" id="UP000321933">
    <property type="component" value="Unassembled WGS sequence"/>
</dbReference>
<keyword evidence="5 7" id="KW-0560">Oxidoreductase</keyword>
<evidence type="ECO:0000256" key="2">
    <source>
        <dbReference type="ARBA" id="ARBA00022630"/>
    </source>
</evidence>
<evidence type="ECO:0000313" key="11">
    <source>
        <dbReference type="Proteomes" id="UP000321933"/>
    </source>
</evidence>
<dbReference type="AlphaFoldDB" id="A0A5C9A0Q7"/>
<dbReference type="RefSeq" id="WP_148063296.1">
    <property type="nucleotide sequence ID" value="NZ_VRYZ01000002.1"/>
</dbReference>
<feature type="binding site" description="in other chain" evidence="8">
    <location>
        <begin position="11"/>
        <end position="13"/>
    </location>
    <ligand>
        <name>FMN</name>
        <dbReference type="ChEBI" id="CHEBI:58210"/>
        <note>ligand shared between dimeric partners</note>
    </ligand>
</feature>
<sequence length="185" mass="20195">MSEILNFLQQRNSAPRLSEPAPGPAELKEMVRAAMRAPDHCWLNPWRFIRIDGERRAAFGEALERCLLQRNPGADAAARDKARNAPLRAPLLLVVVARIREHPKVPALEQRLSAGCAAHGILLAAEAMGYAGVWRTGDPAFDPAVMQVLGLAPGEEITGFLYLGTRATPAKNLPALEPDDFLSSW</sequence>
<keyword evidence="2 7" id="KW-0285">Flavoprotein</keyword>
<feature type="domain" description="Nitroreductase" evidence="9">
    <location>
        <begin position="19"/>
        <end position="164"/>
    </location>
</feature>
<evidence type="ECO:0000256" key="5">
    <source>
        <dbReference type="ARBA" id="ARBA00023002"/>
    </source>
</evidence>
<dbReference type="PANTHER" id="PTHR43821:SF1">
    <property type="entry name" value="NAD(P)H NITROREDUCTASE YDJA-RELATED"/>
    <property type="match status" value="1"/>
</dbReference>
<comment type="similarity">
    <text evidence="1 7">Belongs to the nitroreductase family.</text>
</comment>
<accession>A0A5C9A0Q7</accession>
<dbReference type="OrthoDB" id="9804207at2"/>
<reference evidence="10 11" key="1">
    <citation type="submission" date="2019-08" db="EMBL/GenBank/DDBJ databases">
        <title>Parahaliea maris sp. nov., isolated from the surface seawater.</title>
        <authorList>
            <person name="Liu Y."/>
        </authorList>
    </citation>
    <scope>NUCLEOTIDE SEQUENCE [LARGE SCALE GENOMIC DNA]</scope>
    <source>
        <strain evidence="10 11">S2-26</strain>
    </source>
</reference>
<dbReference type="Pfam" id="PF00881">
    <property type="entry name" value="Nitroreductase"/>
    <property type="match status" value="1"/>
</dbReference>
<evidence type="ECO:0000259" key="9">
    <source>
        <dbReference type="Pfam" id="PF00881"/>
    </source>
</evidence>